<dbReference type="Proteomes" id="UP001500804">
    <property type="component" value="Unassembled WGS sequence"/>
</dbReference>
<evidence type="ECO:0000256" key="6">
    <source>
        <dbReference type="SAM" id="Phobius"/>
    </source>
</evidence>
<protein>
    <recommendedName>
        <fullName evidence="7">GtrA/DPMS transmembrane domain-containing protein</fullName>
    </recommendedName>
</protein>
<reference evidence="9" key="1">
    <citation type="journal article" date="2019" name="Int. J. Syst. Evol. Microbiol.">
        <title>The Global Catalogue of Microorganisms (GCM) 10K type strain sequencing project: providing services to taxonomists for standard genome sequencing and annotation.</title>
        <authorList>
            <consortium name="The Broad Institute Genomics Platform"/>
            <consortium name="The Broad Institute Genome Sequencing Center for Infectious Disease"/>
            <person name="Wu L."/>
            <person name="Ma J."/>
        </authorList>
    </citation>
    <scope>NUCLEOTIDE SEQUENCE [LARGE SCALE GENOMIC DNA]</scope>
    <source>
        <strain evidence="9">JCM 18302</strain>
    </source>
</reference>
<name>A0ABP9NHT5_9PSEU</name>
<dbReference type="PANTHER" id="PTHR38459:SF1">
    <property type="entry name" value="PROPHAGE BACTOPRENOL-LINKED GLUCOSE TRANSLOCASE HOMOLOG"/>
    <property type="match status" value="1"/>
</dbReference>
<dbReference type="EMBL" id="BAABJO010000007">
    <property type="protein sequence ID" value="GAA5118139.1"/>
    <property type="molecule type" value="Genomic_DNA"/>
</dbReference>
<gene>
    <name evidence="8" type="ORF">GCM10023320_21540</name>
</gene>
<feature type="transmembrane region" description="Helical" evidence="6">
    <location>
        <begin position="122"/>
        <end position="143"/>
    </location>
</feature>
<proteinExistence type="inferred from homology"/>
<sequence length="147" mass="15801">MVRMVSPLVVAARFRLRHPFFVQVVRYMMVGGLGTAVSAAAFLSLRTAGLEAVPANLVALLVSTAVSTEANRRFTFGGTVVHRWRSRVQVGGTVLFYAFYSSAVLLLLGLVVDAPTPVQETVALAAASVLGGAGRFLVLRYWVFLQS</sequence>
<keyword evidence="4 6" id="KW-1133">Transmembrane helix</keyword>
<feature type="transmembrane region" description="Helical" evidence="6">
    <location>
        <begin position="20"/>
        <end position="42"/>
    </location>
</feature>
<keyword evidence="5 6" id="KW-0472">Membrane</keyword>
<organism evidence="8 9">
    <name type="scientific">Pseudonocardia adelaidensis</name>
    <dbReference type="NCBI Taxonomy" id="648754"/>
    <lineage>
        <taxon>Bacteria</taxon>
        <taxon>Bacillati</taxon>
        <taxon>Actinomycetota</taxon>
        <taxon>Actinomycetes</taxon>
        <taxon>Pseudonocardiales</taxon>
        <taxon>Pseudonocardiaceae</taxon>
        <taxon>Pseudonocardia</taxon>
    </lineage>
</organism>
<evidence type="ECO:0000256" key="4">
    <source>
        <dbReference type="ARBA" id="ARBA00022989"/>
    </source>
</evidence>
<accession>A0ABP9NHT5</accession>
<dbReference type="PANTHER" id="PTHR38459">
    <property type="entry name" value="PROPHAGE BACTOPRENOL-LINKED GLUCOSE TRANSLOCASE HOMOLOG"/>
    <property type="match status" value="1"/>
</dbReference>
<comment type="subcellular location">
    <subcellularLocation>
        <location evidence="1">Membrane</location>
        <topology evidence="1">Multi-pass membrane protein</topology>
    </subcellularLocation>
</comment>
<comment type="caution">
    <text evidence="8">The sequence shown here is derived from an EMBL/GenBank/DDBJ whole genome shotgun (WGS) entry which is preliminary data.</text>
</comment>
<keyword evidence="9" id="KW-1185">Reference proteome</keyword>
<evidence type="ECO:0000313" key="8">
    <source>
        <dbReference type="EMBL" id="GAA5118139.1"/>
    </source>
</evidence>
<feature type="domain" description="GtrA/DPMS transmembrane" evidence="7">
    <location>
        <begin position="26"/>
        <end position="144"/>
    </location>
</feature>
<feature type="transmembrane region" description="Helical" evidence="6">
    <location>
        <begin position="88"/>
        <end position="110"/>
    </location>
</feature>
<evidence type="ECO:0000256" key="1">
    <source>
        <dbReference type="ARBA" id="ARBA00004141"/>
    </source>
</evidence>
<comment type="similarity">
    <text evidence="2">Belongs to the GtrA family.</text>
</comment>
<evidence type="ECO:0000256" key="2">
    <source>
        <dbReference type="ARBA" id="ARBA00009399"/>
    </source>
</evidence>
<evidence type="ECO:0000313" key="9">
    <source>
        <dbReference type="Proteomes" id="UP001500804"/>
    </source>
</evidence>
<dbReference type="Pfam" id="PF04138">
    <property type="entry name" value="GtrA_DPMS_TM"/>
    <property type="match status" value="1"/>
</dbReference>
<evidence type="ECO:0000256" key="3">
    <source>
        <dbReference type="ARBA" id="ARBA00022692"/>
    </source>
</evidence>
<keyword evidence="3 6" id="KW-0812">Transmembrane</keyword>
<dbReference type="InterPro" id="IPR007267">
    <property type="entry name" value="GtrA_DPMS_TM"/>
</dbReference>
<evidence type="ECO:0000259" key="7">
    <source>
        <dbReference type="Pfam" id="PF04138"/>
    </source>
</evidence>
<dbReference type="InterPro" id="IPR051401">
    <property type="entry name" value="GtrA_CellWall_Glycosyl"/>
</dbReference>
<evidence type="ECO:0000256" key="5">
    <source>
        <dbReference type="ARBA" id="ARBA00023136"/>
    </source>
</evidence>
<feature type="transmembrane region" description="Helical" evidence="6">
    <location>
        <begin position="48"/>
        <end position="67"/>
    </location>
</feature>